<keyword evidence="2" id="KW-1185">Reference proteome</keyword>
<sequence>MRKEILRTINTKTPFETWDLPQQEMDVPSGILGEVMVKSTQESFSFLFLNVSRPECDGMVGDRRFEEALDFVCSPTWFKSWKPALCETSDLAFIVALTTWQGVECNEQRHIPHDVLTAFPMARECSPGQKRLVLPSSVRDRERRLASKEKVKEAEA</sequence>
<gene>
    <name evidence="1" type="ORF">PAAG_11725</name>
</gene>
<dbReference type="VEuPathDB" id="FungiDB:PAAG_11725"/>
<protein>
    <submittedName>
        <fullName evidence="1">Uncharacterized protein</fullName>
    </submittedName>
</protein>
<dbReference type="KEGG" id="pbl:PAAG_11725"/>
<evidence type="ECO:0000313" key="1">
    <source>
        <dbReference type="EMBL" id="KGQ01597.1"/>
    </source>
</evidence>
<dbReference type="EMBL" id="KN293999">
    <property type="protein sequence ID" value="KGQ01597.1"/>
    <property type="molecule type" value="Genomic_DNA"/>
</dbReference>
<dbReference type="HOGENOM" id="CLU_1687185_0_0_1"/>
<dbReference type="GeneID" id="26970625"/>
<organism evidence="1 2">
    <name type="scientific">Paracoccidioides lutzii (strain ATCC MYA-826 / Pb01)</name>
    <name type="common">Paracoccidioides brasiliensis</name>
    <dbReference type="NCBI Taxonomy" id="502779"/>
    <lineage>
        <taxon>Eukaryota</taxon>
        <taxon>Fungi</taxon>
        <taxon>Dikarya</taxon>
        <taxon>Ascomycota</taxon>
        <taxon>Pezizomycotina</taxon>
        <taxon>Eurotiomycetes</taxon>
        <taxon>Eurotiomycetidae</taxon>
        <taxon>Onygenales</taxon>
        <taxon>Ajellomycetaceae</taxon>
        <taxon>Paracoccidioides</taxon>
    </lineage>
</organism>
<dbReference type="AlphaFoldDB" id="A0A0A2V5I2"/>
<name>A0A0A2V5I2_PARBA</name>
<evidence type="ECO:0000313" key="2">
    <source>
        <dbReference type="Proteomes" id="UP000002059"/>
    </source>
</evidence>
<dbReference type="Proteomes" id="UP000002059">
    <property type="component" value="Partially assembled WGS sequence"/>
</dbReference>
<accession>A0A0A2V5I2</accession>
<reference evidence="1 2" key="1">
    <citation type="journal article" date="2011" name="PLoS Genet.">
        <title>Comparative genomic analysis of human fungal pathogens causing paracoccidioidomycosis.</title>
        <authorList>
            <person name="Desjardins C.A."/>
            <person name="Champion M.D."/>
            <person name="Holder J.W."/>
            <person name="Muszewska A."/>
            <person name="Goldberg J."/>
            <person name="Bailao A.M."/>
            <person name="Brigido M.M."/>
            <person name="Ferreira M.E."/>
            <person name="Garcia A.M."/>
            <person name="Grynberg M."/>
            <person name="Gujja S."/>
            <person name="Heiman D.I."/>
            <person name="Henn M.R."/>
            <person name="Kodira C.D."/>
            <person name="Leon-Narvaez H."/>
            <person name="Longo L.V."/>
            <person name="Ma L.J."/>
            <person name="Malavazi I."/>
            <person name="Matsuo A.L."/>
            <person name="Morais F.V."/>
            <person name="Pereira M."/>
            <person name="Rodriguez-Brito S."/>
            <person name="Sakthikumar S."/>
            <person name="Salem-Izacc S.M."/>
            <person name="Sykes S.M."/>
            <person name="Teixeira M.M."/>
            <person name="Vallejo M.C."/>
            <person name="Walter M.E."/>
            <person name="Yandava C."/>
            <person name="Young S."/>
            <person name="Zeng Q."/>
            <person name="Zucker J."/>
            <person name="Felipe M.S."/>
            <person name="Goldman G.H."/>
            <person name="Haas B.J."/>
            <person name="McEwen J.G."/>
            <person name="Nino-Vega G."/>
            <person name="Puccia R."/>
            <person name="San-Blas G."/>
            <person name="Soares C.M."/>
            <person name="Birren B.W."/>
            <person name="Cuomo C.A."/>
        </authorList>
    </citation>
    <scope>NUCLEOTIDE SEQUENCE [LARGE SCALE GENOMIC DNA]</scope>
    <source>
        <strain evidence="2">ATCC MYA-826 / Pb01</strain>
    </source>
</reference>
<proteinExistence type="predicted"/>
<dbReference type="RefSeq" id="XP_015703109.1">
    <property type="nucleotide sequence ID" value="XM_015847320.1"/>
</dbReference>